<keyword evidence="3" id="KW-1185">Reference proteome</keyword>
<keyword evidence="1" id="KW-0812">Transmembrane</keyword>
<dbReference type="RefSeq" id="WP_005779538.1">
    <property type="nucleotide sequence ID" value="NZ_EQ973214.1"/>
</dbReference>
<feature type="transmembrane region" description="Helical" evidence="1">
    <location>
        <begin position="146"/>
        <end position="164"/>
    </location>
</feature>
<feature type="transmembrane region" description="Helical" evidence="1">
    <location>
        <begin position="6"/>
        <end position="25"/>
    </location>
</feature>
<gene>
    <name evidence="2" type="ORF">BFAG_02832</name>
</gene>
<proteinExistence type="predicted"/>
<keyword evidence="1" id="KW-1133">Transmembrane helix</keyword>
<name>A0ABP2JL52_BACFG</name>
<keyword evidence="1" id="KW-0472">Membrane</keyword>
<evidence type="ECO:0000313" key="2">
    <source>
        <dbReference type="EMBL" id="EFR54135.1"/>
    </source>
</evidence>
<protein>
    <recommendedName>
        <fullName evidence="4">MotA/TolQ/ExbB proton channel domain-containing protein</fullName>
    </recommendedName>
</protein>
<sequence>MDNNIALIVAIAVVICVILFQLWNFNQTRLRIKELKSFFPSIDSLDLKMSSITTDVLKSKSKLKEFIKNIPSKYSDEEGENEEYMDITLISLKNNNQSTKFSSIISRTNEYLCKNVGTSADFDILKGICEHQIDALENEIHSSLNVPLYIGLAGTFVGIITGLWGVDFSAILASNGNMNGLQHLLYGVMAAMGASLVGLGLTVYNSAFSYGKTMTIVDAKKEDYYDFIRRELMPVLSNSMASSLNSLKGVLGHFVDKFGKNLNAYADSAELLNDNLEKQHLVLEEINKLSLTRTANKIAETFVTLKDSAESLYVFKTYQEQLNTTIKGVTDAASKIDAVLSRFDEFGAGLSVVVSNQNKAAILQQEFKEAIETHFPTGSEGRDIWRKEFDLLMTDAKHVSDSLSMQLTASTEYIKKFVSGNRDFFESFDKMKEVIATLVQYTQVQAECYKD</sequence>
<accession>A0ABP2JL52</accession>
<feature type="transmembrane region" description="Helical" evidence="1">
    <location>
        <begin position="184"/>
        <end position="204"/>
    </location>
</feature>
<evidence type="ECO:0000256" key="1">
    <source>
        <dbReference type="SAM" id="Phobius"/>
    </source>
</evidence>
<dbReference type="EMBL" id="EQ973214">
    <property type="protein sequence ID" value="EFR54135.1"/>
    <property type="molecule type" value="Genomic_DNA"/>
</dbReference>
<dbReference type="Proteomes" id="UP000005101">
    <property type="component" value="Unassembled WGS sequence"/>
</dbReference>
<evidence type="ECO:0000313" key="3">
    <source>
        <dbReference type="Proteomes" id="UP000005101"/>
    </source>
</evidence>
<reference evidence="2 3" key="1">
    <citation type="submission" date="2008-12" db="EMBL/GenBank/DDBJ databases">
        <title>Annotation of Bacteroides fragilis strain 3_1_12.</title>
        <authorList>
            <consortium name="The Broad Institute Genome Sequencing Platform"/>
            <person name="Ward D."/>
            <person name="Young S.K."/>
            <person name="Kodira C.D."/>
            <person name="Zeng Q."/>
            <person name="Koehrsen M."/>
            <person name="Alvarado L."/>
            <person name="Berlin A."/>
            <person name="Borenstein D."/>
            <person name="Chen Z."/>
            <person name="Engels R."/>
            <person name="Freedman E."/>
            <person name="Gellesch M."/>
            <person name="Goldberg J."/>
            <person name="Griggs A."/>
            <person name="Gujja S."/>
            <person name="Heiman D."/>
            <person name="Hepburn T."/>
            <person name="Howarth C."/>
            <person name="Jen D."/>
            <person name="Larson L."/>
            <person name="Lewis B."/>
            <person name="Mehta T."/>
            <person name="Park D."/>
            <person name="Pearson M."/>
            <person name="Roberts A."/>
            <person name="Saif S."/>
            <person name="Shea T."/>
            <person name="Shenoy N."/>
            <person name="Sisk P."/>
            <person name="Stolte C."/>
            <person name="Sykes S."/>
            <person name="Walk T."/>
            <person name="White J."/>
            <person name="Yandava C."/>
            <person name="Allen-Vercoe E."/>
            <person name="Strauss J."/>
            <person name="Ambrose C."/>
            <person name="Lander E."/>
            <person name="Nusbaum C."/>
            <person name="Galagan J."/>
            <person name="Birren B."/>
        </authorList>
    </citation>
    <scope>NUCLEOTIDE SEQUENCE [LARGE SCALE GENOMIC DNA]</scope>
    <source>
        <strain evidence="2 3">3_1_12</strain>
    </source>
</reference>
<organism evidence="2 3">
    <name type="scientific">Bacteroides fragilis 3_1_12</name>
    <dbReference type="NCBI Taxonomy" id="457424"/>
    <lineage>
        <taxon>Bacteria</taxon>
        <taxon>Pseudomonadati</taxon>
        <taxon>Bacteroidota</taxon>
        <taxon>Bacteroidia</taxon>
        <taxon>Bacteroidales</taxon>
        <taxon>Bacteroidaceae</taxon>
        <taxon>Bacteroides</taxon>
    </lineage>
</organism>
<evidence type="ECO:0008006" key="4">
    <source>
        <dbReference type="Google" id="ProtNLM"/>
    </source>
</evidence>